<evidence type="ECO:0000313" key="9">
    <source>
        <dbReference type="Proteomes" id="UP000249497"/>
    </source>
</evidence>
<dbReference type="Gene3D" id="1.10.30.10">
    <property type="entry name" value="High mobility group box domain"/>
    <property type="match status" value="1"/>
</dbReference>
<dbReference type="Proteomes" id="UP000249497">
    <property type="component" value="Unassembled WGS sequence"/>
</dbReference>
<dbReference type="GO" id="GO:0000981">
    <property type="term" value="F:DNA-binding transcription factor activity, RNA polymerase II-specific"/>
    <property type="evidence" value="ECO:0007669"/>
    <property type="project" value="TreeGrafter"/>
</dbReference>
<protein>
    <submittedName>
        <fullName evidence="8">HMG-box</fullName>
    </submittedName>
</protein>
<dbReference type="GO" id="GO:0000978">
    <property type="term" value="F:RNA polymerase II cis-regulatory region sequence-specific DNA binding"/>
    <property type="evidence" value="ECO:0007669"/>
    <property type="project" value="TreeGrafter"/>
</dbReference>
<proteinExistence type="predicted"/>
<dbReference type="AlphaFoldDB" id="A0A8T8WYZ6"/>
<keyword evidence="4" id="KW-0804">Transcription</keyword>
<dbReference type="EMBL" id="KZ824800">
    <property type="protein sequence ID" value="RAH80870.1"/>
    <property type="molecule type" value="Genomic_DNA"/>
</dbReference>
<evidence type="ECO:0000256" key="5">
    <source>
        <dbReference type="ARBA" id="ARBA00023242"/>
    </source>
</evidence>
<evidence type="ECO:0000256" key="3">
    <source>
        <dbReference type="ARBA" id="ARBA00023125"/>
    </source>
</evidence>
<evidence type="ECO:0000256" key="6">
    <source>
        <dbReference type="PROSITE-ProRule" id="PRU00267"/>
    </source>
</evidence>
<dbReference type="SMART" id="SM00398">
    <property type="entry name" value="HMG"/>
    <property type="match status" value="1"/>
</dbReference>
<keyword evidence="2" id="KW-0805">Transcription regulation</keyword>
<dbReference type="GeneID" id="37180885"/>
<dbReference type="InterPro" id="IPR050917">
    <property type="entry name" value="SOX_TF"/>
</dbReference>
<name>A0A8T8WYZ6_ASPJA</name>
<dbReference type="CDD" id="cd01389">
    <property type="entry name" value="HMG-box_ROX1-like"/>
    <property type="match status" value="1"/>
</dbReference>
<accession>A0A8T8WYZ6</accession>
<dbReference type="OrthoDB" id="2307332at2759"/>
<sequence>MQGRFKIIKVFLVRRLARIGTFYETKIGISNSTTRLLSGPIPTVFGLAEMRSKNRDPKKEKPMPCIIQPLSVLTKNMARISIKDIESWVHRSSETRIQEVQRRKGRVTRPMNSFMLYRSAYAERTKQWLAQNDHRLVSEISGKSWKLEPREVRQKYEHLAEIEKHNHLKAHPDYRFSPTKIKRNSKGVGGEQPFKIVSESDSGLLPAFALNTATEISNSGHCFFLLYFAY</sequence>
<evidence type="ECO:0000259" key="7">
    <source>
        <dbReference type="PROSITE" id="PS50118"/>
    </source>
</evidence>
<keyword evidence="9" id="KW-1185">Reference proteome</keyword>
<dbReference type="PROSITE" id="PS50118">
    <property type="entry name" value="HMG_BOX_2"/>
    <property type="match status" value="1"/>
</dbReference>
<dbReference type="InterPro" id="IPR009071">
    <property type="entry name" value="HMG_box_dom"/>
</dbReference>
<dbReference type="PANTHER" id="PTHR45803:SF5">
    <property type="entry name" value="SOX100B"/>
    <property type="match status" value="1"/>
</dbReference>
<feature type="DNA-binding region" description="HMG box" evidence="6">
    <location>
        <begin position="107"/>
        <end position="175"/>
    </location>
</feature>
<keyword evidence="5 6" id="KW-0539">Nucleus</keyword>
<gene>
    <name evidence="8" type="ORF">BO86DRAFT_456937</name>
</gene>
<dbReference type="PANTHER" id="PTHR45803">
    <property type="entry name" value="SOX100B"/>
    <property type="match status" value="1"/>
</dbReference>
<feature type="domain" description="HMG box" evidence="7">
    <location>
        <begin position="107"/>
        <end position="175"/>
    </location>
</feature>
<keyword evidence="3 6" id="KW-0238">DNA-binding</keyword>
<evidence type="ECO:0000256" key="4">
    <source>
        <dbReference type="ARBA" id="ARBA00023163"/>
    </source>
</evidence>
<evidence type="ECO:0000256" key="1">
    <source>
        <dbReference type="ARBA" id="ARBA00004123"/>
    </source>
</evidence>
<dbReference type="RefSeq" id="XP_025526764.1">
    <property type="nucleotide sequence ID" value="XM_025677192.1"/>
</dbReference>
<organism evidence="8 9">
    <name type="scientific">Aspergillus japonicus CBS 114.51</name>
    <dbReference type="NCBI Taxonomy" id="1448312"/>
    <lineage>
        <taxon>Eukaryota</taxon>
        <taxon>Fungi</taxon>
        <taxon>Dikarya</taxon>
        <taxon>Ascomycota</taxon>
        <taxon>Pezizomycotina</taxon>
        <taxon>Eurotiomycetes</taxon>
        <taxon>Eurotiomycetidae</taxon>
        <taxon>Eurotiales</taxon>
        <taxon>Aspergillaceae</taxon>
        <taxon>Aspergillus</taxon>
        <taxon>Aspergillus subgen. Circumdati</taxon>
    </lineage>
</organism>
<reference evidence="8 9" key="1">
    <citation type="submission" date="2018-02" db="EMBL/GenBank/DDBJ databases">
        <title>The genomes of Aspergillus section Nigri reveals drivers in fungal speciation.</title>
        <authorList>
            <consortium name="DOE Joint Genome Institute"/>
            <person name="Vesth T.C."/>
            <person name="Nybo J."/>
            <person name="Theobald S."/>
            <person name="Brandl J."/>
            <person name="Frisvad J.C."/>
            <person name="Nielsen K.F."/>
            <person name="Lyhne E.K."/>
            <person name="Kogle M.E."/>
            <person name="Kuo A."/>
            <person name="Riley R."/>
            <person name="Clum A."/>
            <person name="Nolan M."/>
            <person name="Lipzen A."/>
            <person name="Salamov A."/>
            <person name="Henrissat B."/>
            <person name="Wiebenga A."/>
            <person name="De vries R.P."/>
            <person name="Grigoriev I.V."/>
            <person name="Mortensen U.H."/>
            <person name="Andersen M.R."/>
            <person name="Baker S.E."/>
        </authorList>
    </citation>
    <scope>NUCLEOTIDE SEQUENCE [LARGE SCALE GENOMIC DNA]</scope>
    <source>
        <strain evidence="8 9">CBS 114.51</strain>
    </source>
</reference>
<dbReference type="SUPFAM" id="SSF47095">
    <property type="entry name" value="HMG-box"/>
    <property type="match status" value="1"/>
</dbReference>
<dbReference type="Pfam" id="PF00505">
    <property type="entry name" value="HMG_box"/>
    <property type="match status" value="1"/>
</dbReference>
<dbReference type="GO" id="GO:0005634">
    <property type="term" value="C:nucleus"/>
    <property type="evidence" value="ECO:0007669"/>
    <property type="project" value="UniProtKB-SubCell"/>
</dbReference>
<comment type="subcellular location">
    <subcellularLocation>
        <location evidence="1">Nucleus</location>
    </subcellularLocation>
</comment>
<evidence type="ECO:0000256" key="2">
    <source>
        <dbReference type="ARBA" id="ARBA00023015"/>
    </source>
</evidence>
<dbReference type="InterPro" id="IPR036910">
    <property type="entry name" value="HMG_box_dom_sf"/>
</dbReference>
<evidence type="ECO:0000313" key="8">
    <source>
        <dbReference type="EMBL" id="RAH80870.1"/>
    </source>
</evidence>